<dbReference type="Proteomes" id="UP000318199">
    <property type="component" value="Unassembled WGS sequence"/>
</dbReference>
<dbReference type="RefSeq" id="WP_145894789.1">
    <property type="nucleotide sequence ID" value="NZ_VOBQ01000015.1"/>
</dbReference>
<gene>
    <name evidence="1" type="ORF">FN976_19805</name>
</gene>
<dbReference type="AlphaFoldDB" id="A0A562ZLT3"/>
<evidence type="ECO:0000313" key="1">
    <source>
        <dbReference type="EMBL" id="TWO69530.1"/>
    </source>
</evidence>
<proteinExistence type="predicted"/>
<name>A0A562ZLT3_9BURK</name>
<evidence type="ECO:0000313" key="2">
    <source>
        <dbReference type="Proteomes" id="UP000318199"/>
    </source>
</evidence>
<reference evidence="1 2" key="1">
    <citation type="submission" date="2019-07" db="EMBL/GenBank/DDBJ databases">
        <title>Caenimonas sedimenti sp. nov., isolated from activated sludge.</title>
        <authorList>
            <person name="Xu J."/>
        </authorList>
    </citation>
    <scope>NUCLEOTIDE SEQUENCE [LARGE SCALE GENOMIC DNA]</scope>
    <source>
        <strain evidence="1 2">HX-9-20</strain>
    </source>
</reference>
<keyword evidence="2" id="KW-1185">Reference proteome</keyword>
<organism evidence="1 2">
    <name type="scientific">Caenimonas sedimenti</name>
    <dbReference type="NCBI Taxonomy" id="2596921"/>
    <lineage>
        <taxon>Bacteria</taxon>
        <taxon>Pseudomonadati</taxon>
        <taxon>Pseudomonadota</taxon>
        <taxon>Betaproteobacteria</taxon>
        <taxon>Burkholderiales</taxon>
        <taxon>Comamonadaceae</taxon>
        <taxon>Caenimonas</taxon>
    </lineage>
</organism>
<dbReference type="EMBL" id="VOBQ01000015">
    <property type="protein sequence ID" value="TWO69530.1"/>
    <property type="molecule type" value="Genomic_DNA"/>
</dbReference>
<comment type="caution">
    <text evidence="1">The sequence shown here is derived from an EMBL/GenBank/DDBJ whole genome shotgun (WGS) entry which is preliminary data.</text>
</comment>
<protein>
    <submittedName>
        <fullName evidence="1">Uncharacterized protein</fullName>
    </submittedName>
</protein>
<accession>A0A562ZLT3</accession>
<sequence>MTTNVRQAIAASISPDLVRQACEEAKARSSGSAEDFYAQLAMSLKRRVAAPLPENTPWAVILVAADGGVRAVLSTKAPRFLEPRNMHDDIASGAVSVWFSVHHEDEIAPFASREEAERGVQGVITAIGQPGLSERLRIVPADRKGEQELLVHMAAIVSQAAPEPAKFLSTQVFQAFVNPAKAG</sequence>